<dbReference type="OrthoDB" id="9802264at2"/>
<dbReference type="InterPro" id="IPR017911">
    <property type="entry name" value="MacB-like_ATP-bd"/>
</dbReference>
<dbReference type="PROSITE" id="PS50893">
    <property type="entry name" value="ABC_TRANSPORTER_2"/>
    <property type="match status" value="1"/>
</dbReference>
<evidence type="ECO:0000256" key="2">
    <source>
        <dbReference type="ARBA" id="ARBA00022741"/>
    </source>
</evidence>
<evidence type="ECO:0000256" key="1">
    <source>
        <dbReference type="ARBA" id="ARBA00022448"/>
    </source>
</evidence>
<evidence type="ECO:0000256" key="3">
    <source>
        <dbReference type="ARBA" id="ARBA00022840"/>
    </source>
</evidence>
<reference evidence="5 6" key="1">
    <citation type="submission" date="2018-12" db="EMBL/GenBank/DDBJ databases">
        <title>Complete genome sequence of Flaviflexus sp. H23T48.</title>
        <authorList>
            <person name="Bae J.-W."/>
            <person name="Lee J.-Y."/>
        </authorList>
    </citation>
    <scope>NUCLEOTIDE SEQUENCE [LARGE SCALE GENOMIC DNA]</scope>
    <source>
        <strain evidence="5 6">H23T48</strain>
    </source>
</reference>
<dbReference type="RefSeq" id="WP_126704218.1">
    <property type="nucleotide sequence ID" value="NZ_CP034593.1"/>
</dbReference>
<protein>
    <submittedName>
        <fullName evidence="5">ABC transporter ATP-binding protein</fullName>
    </submittedName>
</protein>
<dbReference type="InterPro" id="IPR015854">
    <property type="entry name" value="ABC_transpr_LolD-like"/>
</dbReference>
<dbReference type="InterPro" id="IPR027417">
    <property type="entry name" value="P-loop_NTPase"/>
</dbReference>
<dbReference type="GO" id="GO:0016887">
    <property type="term" value="F:ATP hydrolysis activity"/>
    <property type="evidence" value="ECO:0007669"/>
    <property type="project" value="InterPro"/>
</dbReference>
<sequence length="229" mass="24429">MTDIALQLVDVLKTHDSGAQKVVALDRVDFTLERGELVAIMGPSGSGKSTLLNMAGGLDSPDSGDVIVNGQNLVTMSVADRAEVRRTQIGYVFQDYNLIPTLTVAENVSLPLELDGVKEAVAREQALKGLAELGLESLADRFPAEVSRGQAQRTAIARALLGEGRLLLADEPTGALDSNSSEEVMMLLRDRVDHGATGIIVTHESRYAGWADRVVFLRDGAIVDSTSEA</sequence>
<feature type="domain" description="ABC transporter" evidence="4">
    <location>
        <begin position="6"/>
        <end position="229"/>
    </location>
</feature>
<keyword evidence="3 5" id="KW-0067">ATP-binding</keyword>
<keyword evidence="2" id="KW-0547">Nucleotide-binding</keyword>
<keyword evidence="6" id="KW-1185">Reference proteome</keyword>
<dbReference type="InterPro" id="IPR003593">
    <property type="entry name" value="AAA+_ATPase"/>
</dbReference>
<dbReference type="KEGG" id="flh:EJ997_08790"/>
<keyword evidence="1" id="KW-0813">Transport</keyword>
<dbReference type="GO" id="GO:0005524">
    <property type="term" value="F:ATP binding"/>
    <property type="evidence" value="ECO:0007669"/>
    <property type="project" value="UniProtKB-KW"/>
</dbReference>
<gene>
    <name evidence="5" type="ORF">EJ997_08790</name>
</gene>
<dbReference type="Gene3D" id="3.40.50.300">
    <property type="entry name" value="P-loop containing nucleotide triphosphate hydrolases"/>
    <property type="match status" value="1"/>
</dbReference>
<dbReference type="Pfam" id="PF00005">
    <property type="entry name" value="ABC_tran"/>
    <property type="match status" value="1"/>
</dbReference>
<dbReference type="GO" id="GO:0098796">
    <property type="term" value="C:membrane protein complex"/>
    <property type="evidence" value="ECO:0007669"/>
    <property type="project" value="UniProtKB-ARBA"/>
</dbReference>
<dbReference type="SMART" id="SM00382">
    <property type="entry name" value="AAA"/>
    <property type="match status" value="1"/>
</dbReference>
<organism evidence="5 6">
    <name type="scientific">Flaviflexus ciconiae</name>
    <dbReference type="NCBI Taxonomy" id="2496867"/>
    <lineage>
        <taxon>Bacteria</taxon>
        <taxon>Bacillati</taxon>
        <taxon>Actinomycetota</taxon>
        <taxon>Actinomycetes</taxon>
        <taxon>Actinomycetales</taxon>
        <taxon>Actinomycetaceae</taxon>
        <taxon>Flaviflexus</taxon>
    </lineage>
</organism>
<dbReference type="GO" id="GO:0022857">
    <property type="term" value="F:transmembrane transporter activity"/>
    <property type="evidence" value="ECO:0007669"/>
    <property type="project" value="TreeGrafter"/>
</dbReference>
<dbReference type="GO" id="GO:0005886">
    <property type="term" value="C:plasma membrane"/>
    <property type="evidence" value="ECO:0007669"/>
    <property type="project" value="TreeGrafter"/>
</dbReference>
<proteinExistence type="predicted"/>
<dbReference type="SUPFAM" id="SSF52540">
    <property type="entry name" value="P-loop containing nucleoside triphosphate hydrolases"/>
    <property type="match status" value="1"/>
</dbReference>
<dbReference type="PANTHER" id="PTHR24220">
    <property type="entry name" value="IMPORT ATP-BINDING PROTEIN"/>
    <property type="match status" value="1"/>
</dbReference>
<dbReference type="Proteomes" id="UP000280344">
    <property type="component" value="Chromosome"/>
</dbReference>
<dbReference type="PANTHER" id="PTHR24220:SF659">
    <property type="entry name" value="TRANSPORTER, PUTATIVE-RELATED"/>
    <property type="match status" value="1"/>
</dbReference>
<accession>A0A3Q9G2F7</accession>
<dbReference type="AlphaFoldDB" id="A0A3Q9G2F7"/>
<dbReference type="EMBL" id="CP034593">
    <property type="protein sequence ID" value="AZQ77415.1"/>
    <property type="molecule type" value="Genomic_DNA"/>
</dbReference>
<name>A0A3Q9G2F7_9ACTO</name>
<evidence type="ECO:0000313" key="6">
    <source>
        <dbReference type="Proteomes" id="UP000280344"/>
    </source>
</evidence>
<dbReference type="FunFam" id="3.40.50.300:FF:000032">
    <property type="entry name" value="Export ABC transporter ATP-binding protein"/>
    <property type="match status" value="1"/>
</dbReference>
<dbReference type="CDD" id="cd03255">
    <property type="entry name" value="ABC_MJ0796_LolCDE_FtsE"/>
    <property type="match status" value="1"/>
</dbReference>
<evidence type="ECO:0000313" key="5">
    <source>
        <dbReference type="EMBL" id="AZQ77415.1"/>
    </source>
</evidence>
<evidence type="ECO:0000259" key="4">
    <source>
        <dbReference type="PROSITE" id="PS50893"/>
    </source>
</evidence>
<dbReference type="InterPro" id="IPR003439">
    <property type="entry name" value="ABC_transporter-like_ATP-bd"/>
</dbReference>